<comment type="function">
    <text evidence="1">Essential component of the TIM23 complex, a complex that mediates the translocation of transit peptide-containing proteins across the mitochondrial inner membrane.</text>
</comment>
<dbReference type="Proteomes" id="UP000236161">
    <property type="component" value="Unassembled WGS sequence"/>
</dbReference>
<comment type="subcellular location">
    <subcellularLocation>
        <location evidence="1">Mitochondrion inner membrane</location>
        <topology evidence="1">Single-pass membrane protein</topology>
    </subcellularLocation>
</comment>
<proteinExistence type="inferred from homology"/>
<sequence length="494" mass="55946">MKRGLAEVSASGDQEEHRHLKMIEEGTKSMEGNEPNAQKKCCMISANCKVENSESFDMKNESKETFEMDFGGENIHEAAASYKLMSLVGEKGDLEANIEANCEGKLDRVFAVGSFSSEKGHRCSDVIRKEEGTAAPADKNELSTEVIHEDPIYFAMSTDCNRKISYANCKVDSCLPPSPIRGVIDSFAGKSKNHNNEIDSLKDVEMIAFSFQPPNQYTYKETPKTIFIHGVNETEQEASLSCCCTSEDSPCLEVKEAQELKSIQPERLLTSCTRKKLLVLDLNGLLADIVNDYRPAYRVEKKVGGKPIFKRPFCDDFLKFCFENFDIGIWSSRRKYNVESAVDYLMGEFKHNLLFCWDESRCTRTGVRTLENHHKPLVLKELKKLWNKEESDLPWKKGEYSPSNTLLVDDSPYKALCNPPHTAIFPRPYHFNDHGDNSLGPDGELRLYLEKLAIADDVQHFVSEHPFGQPAITASNQHWNFYCQIIESHATPFS</sequence>
<dbReference type="InterPro" id="IPR023214">
    <property type="entry name" value="HAD_sf"/>
</dbReference>
<evidence type="ECO:0000313" key="3">
    <source>
        <dbReference type="EMBL" id="PKA65881.1"/>
    </source>
</evidence>
<keyword evidence="4" id="KW-1185">Reference proteome</keyword>
<dbReference type="GO" id="GO:0015031">
    <property type="term" value="P:protein transport"/>
    <property type="evidence" value="ECO:0007669"/>
    <property type="project" value="UniProtKB-KW"/>
</dbReference>
<protein>
    <recommendedName>
        <fullName evidence="1">Mitochondrial import inner membrane translocase subunit TIM50</fullName>
    </recommendedName>
</protein>
<dbReference type="PROSITE" id="PS50969">
    <property type="entry name" value="FCP1"/>
    <property type="match status" value="1"/>
</dbReference>
<evidence type="ECO:0000259" key="2">
    <source>
        <dbReference type="PROSITE" id="PS50969"/>
    </source>
</evidence>
<organism evidence="3 4">
    <name type="scientific">Apostasia shenzhenica</name>
    <dbReference type="NCBI Taxonomy" id="1088818"/>
    <lineage>
        <taxon>Eukaryota</taxon>
        <taxon>Viridiplantae</taxon>
        <taxon>Streptophyta</taxon>
        <taxon>Embryophyta</taxon>
        <taxon>Tracheophyta</taxon>
        <taxon>Spermatophyta</taxon>
        <taxon>Magnoliopsida</taxon>
        <taxon>Liliopsida</taxon>
        <taxon>Asparagales</taxon>
        <taxon>Orchidaceae</taxon>
        <taxon>Apostasioideae</taxon>
        <taxon>Apostasia</taxon>
    </lineage>
</organism>
<keyword evidence="1" id="KW-0811">Translocation</keyword>
<dbReference type="AlphaFoldDB" id="A0A2I0BDL7"/>
<keyword evidence="1" id="KW-0813">Transport</keyword>
<dbReference type="Gene3D" id="3.40.50.1000">
    <property type="entry name" value="HAD superfamily/HAD-like"/>
    <property type="match status" value="1"/>
</dbReference>
<dbReference type="FunFam" id="3.40.50.1000:FF:000257">
    <property type="entry name" value="Haloacid dehalogenase-like hydrolase (HAD) superfamily protein"/>
    <property type="match status" value="1"/>
</dbReference>
<comment type="subunit">
    <text evidence="1">Component of the TIM23 complex.</text>
</comment>
<dbReference type="SUPFAM" id="SSF56784">
    <property type="entry name" value="HAD-like"/>
    <property type="match status" value="1"/>
</dbReference>
<dbReference type="GO" id="GO:0005744">
    <property type="term" value="C:TIM23 mitochondrial import inner membrane translocase complex"/>
    <property type="evidence" value="ECO:0007669"/>
    <property type="project" value="UniProtKB-UniRule"/>
</dbReference>
<name>A0A2I0BDL7_9ASPA</name>
<dbReference type="Pfam" id="PF03031">
    <property type="entry name" value="NIF"/>
    <property type="match status" value="1"/>
</dbReference>
<gene>
    <name evidence="3" type="ORF">AXF42_Ash010290</name>
</gene>
<dbReference type="EMBL" id="KZ451888">
    <property type="protein sequence ID" value="PKA65881.1"/>
    <property type="molecule type" value="Genomic_DNA"/>
</dbReference>
<accession>A0A2I0BDL7</accession>
<dbReference type="OrthoDB" id="1711508at2759"/>
<dbReference type="SMART" id="SM00577">
    <property type="entry name" value="CPDc"/>
    <property type="match status" value="1"/>
</dbReference>
<keyword evidence="1" id="KW-0809">Transit peptide</keyword>
<feature type="domain" description="FCP1 homology" evidence="2">
    <location>
        <begin position="271"/>
        <end position="452"/>
    </location>
</feature>
<dbReference type="InterPro" id="IPR050365">
    <property type="entry name" value="TIM50"/>
</dbReference>
<evidence type="ECO:0000313" key="4">
    <source>
        <dbReference type="Proteomes" id="UP000236161"/>
    </source>
</evidence>
<evidence type="ECO:0000256" key="1">
    <source>
        <dbReference type="RuleBase" id="RU365079"/>
    </source>
</evidence>
<dbReference type="STRING" id="1088818.A0A2I0BDL7"/>
<dbReference type="PANTHER" id="PTHR12210">
    <property type="entry name" value="DULLARD PROTEIN PHOSPHATASE"/>
    <property type="match status" value="1"/>
</dbReference>
<reference evidence="3 4" key="1">
    <citation type="journal article" date="2017" name="Nature">
        <title>The Apostasia genome and the evolution of orchids.</title>
        <authorList>
            <person name="Zhang G.Q."/>
            <person name="Liu K.W."/>
            <person name="Li Z."/>
            <person name="Lohaus R."/>
            <person name="Hsiao Y.Y."/>
            <person name="Niu S.C."/>
            <person name="Wang J.Y."/>
            <person name="Lin Y.C."/>
            <person name="Xu Q."/>
            <person name="Chen L.J."/>
            <person name="Yoshida K."/>
            <person name="Fujiwara S."/>
            <person name="Wang Z.W."/>
            <person name="Zhang Y.Q."/>
            <person name="Mitsuda N."/>
            <person name="Wang M."/>
            <person name="Liu G.H."/>
            <person name="Pecoraro L."/>
            <person name="Huang H.X."/>
            <person name="Xiao X.J."/>
            <person name="Lin M."/>
            <person name="Wu X.Y."/>
            <person name="Wu W.L."/>
            <person name="Chen Y.Y."/>
            <person name="Chang S.B."/>
            <person name="Sakamoto S."/>
            <person name="Ohme-Takagi M."/>
            <person name="Yagi M."/>
            <person name="Zeng S.J."/>
            <person name="Shen C.Y."/>
            <person name="Yeh C.M."/>
            <person name="Luo Y.B."/>
            <person name="Tsai W.C."/>
            <person name="Van de Peer Y."/>
            <person name="Liu Z.J."/>
        </authorList>
    </citation>
    <scope>NUCLEOTIDE SEQUENCE [LARGE SCALE GENOMIC DNA]</scope>
    <source>
        <strain evidence="4">cv. Shenzhen</strain>
        <tissue evidence="3">Stem</tissue>
    </source>
</reference>
<dbReference type="InterPro" id="IPR036412">
    <property type="entry name" value="HAD-like_sf"/>
</dbReference>
<comment type="similarity">
    <text evidence="1">Belongs to the TIM50 family.</text>
</comment>
<dbReference type="InterPro" id="IPR004274">
    <property type="entry name" value="FCP1_dom"/>
</dbReference>
<keyword evidence="1" id="KW-0496">Mitochondrion</keyword>
<keyword evidence="1" id="KW-0653">Protein transport</keyword>